<dbReference type="PANTHER" id="PTHR31973">
    <property type="entry name" value="POLYPROTEIN, PUTATIVE-RELATED"/>
    <property type="match status" value="1"/>
</dbReference>
<evidence type="ECO:0000256" key="2">
    <source>
        <dbReference type="ARBA" id="ARBA00022771"/>
    </source>
</evidence>
<dbReference type="AlphaFoldDB" id="A0AA88X309"/>
<dbReference type="Proteomes" id="UP001188597">
    <property type="component" value="Unassembled WGS sequence"/>
</dbReference>
<protein>
    <recommendedName>
        <fullName evidence="5">SWIM-type domain-containing protein</fullName>
    </recommendedName>
</protein>
<keyword evidence="1" id="KW-0479">Metal-binding</keyword>
<dbReference type="InterPro" id="IPR006564">
    <property type="entry name" value="Znf_PMZ"/>
</dbReference>
<sequence>MEKWDGLLCSKIQQKLETMKSKSCHYNCEWDGGTQYHVKAASREEYVVDLKERTCSCRKWDLCRIPCAHAVYAICNAMPNGGSEVNLNFGLMNVLGLRPLSRCGNAGHNSRSWRGQGCQPKGKETDLASGQEKYYRQGAQEGSSMVTTHGFSTAASLMRKTGGQGTIGCN</sequence>
<evidence type="ECO:0000256" key="4">
    <source>
        <dbReference type="PROSITE-ProRule" id="PRU00325"/>
    </source>
</evidence>
<proteinExistence type="predicted"/>
<dbReference type="EMBL" id="JAVXUP010000086">
    <property type="protein sequence ID" value="KAK3038946.1"/>
    <property type="molecule type" value="Genomic_DNA"/>
</dbReference>
<evidence type="ECO:0000256" key="1">
    <source>
        <dbReference type="ARBA" id="ARBA00022723"/>
    </source>
</evidence>
<organism evidence="6 7">
    <name type="scientific">Escallonia herrerae</name>
    <dbReference type="NCBI Taxonomy" id="1293975"/>
    <lineage>
        <taxon>Eukaryota</taxon>
        <taxon>Viridiplantae</taxon>
        <taxon>Streptophyta</taxon>
        <taxon>Embryophyta</taxon>
        <taxon>Tracheophyta</taxon>
        <taxon>Spermatophyta</taxon>
        <taxon>Magnoliopsida</taxon>
        <taxon>eudicotyledons</taxon>
        <taxon>Gunneridae</taxon>
        <taxon>Pentapetalae</taxon>
        <taxon>asterids</taxon>
        <taxon>campanulids</taxon>
        <taxon>Escalloniales</taxon>
        <taxon>Escalloniaceae</taxon>
        <taxon>Escallonia</taxon>
    </lineage>
</organism>
<evidence type="ECO:0000313" key="6">
    <source>
        <dbReference type="EMBL" id="KAK3038946.1"/>
    </source>
</evidence>
<gene>
    <name evidence="6" type="ORF">RJ639_027431</name>
</gene>
<dbReference type="Pfam" id="PF04434">
    <property type="entry name" value="SWIM"/>
    <property type="match status" value="1"/>
</dbReference>
<accession>A0AA88X309</accession>
<comment type="caution">
    <text evidence="6">The sequence shown here is derived from an EMBL/GenBank/DDBJ whole genome shotgun (WGS) entry which is preliminary data.</text>
</comment>
<dbReference type="PANTHER" id="PTHR31973:SF187">
    <property type="entry name" value="MUTATOR TRANSPOSASE MUDRA PROTEIN"/>
    <property type="match status" value="1"/>
</dbReference>
<dbReference type="InterPro" id="IPR007527">
    <property type="entry name" value="Znf_SWIM"/>
</dbReference>
<dbReference type="PROSITE" id="PS50966">
    <property type="entry name" value="ZF_SWIM"/>
    <property type="match status" value="1"/>
</dbReference>
<keyword evidence="7" id="KW-1185">Reference proteome</keyword>
<dbReference type="SMART" id="SM00575">
    <property type="entry name" value="ZnF_PMZ"/>
    <property type="match status" value="1"/>
</dbReference>
<keyword evidence="2 4" id="KW-0863">Zinc-finger</keyword>
<feature type="domain" description="SWIM-type" evidence="5">
    <location>
        <begin position="46"/>
        <end position="78"/>
    </location>
</feature>
<evidence type="ECO:0000259" key="5">
    <source>
        <dbReference type="PROSITE" id="PS50966"/>
    </source>
</evidence>
<reference evidence="6" key="1">
    <citation type="submission" date="2022-12" db="EMBL/GenBank/DDBJ databases">
        <title>Draft genome assemblies for two species of Escallonia (Escalloniales).</title>
        <authorList>
            <person name="Chanderbali A."/>
            <person name="Dervinis C."/>
            <person name="Anghel I."/>
            <person name="Soltis D."/>
            <person name="Soltis P."/>
            <person name="Zapata F."/>
        </authorList>
    </citation>
    <scope>NUCLEOTIDE SEQUENCE</scope>
    <source>
        <strain evidence="6">UCBG64.0493</strain>
        <tissue evidence="6">Leaf</tissue>
    </source>
</reference>
<keyword evidence="3" id="KW-0862">Zinc</keyword>
<dbReference type="GO" id="GO:0008270">
    <property type="term" value="F:zinc ion binding"/>
    <property type="evidence" value="ECO:0007669"/>
    <property type="project" value="UniProtKB-KW"/>
</dbReference>
<evidence type="ECO:0000256" key="3">
    <source>
        <dbReference type="ARBA" id="ARBA00022833"/>
    </source>
</evidence>
<name>A0AA88X309_9ASTE</name>
<evidence type="ECO:0000313" key="7">
    <source>
        <dbReference type="Proteomes" id="UP001188597"/>
    </source>
</evidence>